<dbReference type="InterPro" id="IPR009057">
    <property type="entry name" value="Homeodomain-like_sf"/>
</dbReference>
<name>A0ABV2EHI0_9CAUL</name>
<feature type="domain" description="HTH tetR-type" evidence="5">
    <location>
        <begin position="1"/>
        <end position="50"/>
    </location>
</feature>
<dbReference type="Pfam" id="PF00440">
    <property type="entry name" value="TetR_N"/>
    <property type="match status" value="1"/>
</dbReference>
<dbReference type="PANTHER" id="PTHR30055">
    <property type="entry name" value="HTH-TYPE TRANSCRIPTIONAL REGULATOR RUTR"/>
    <property type="match status" value="1"/>
</dbReference>
<keyword evidence="3" id="KW-0804">Transcription</keyword>
<evidence type="ECO:0000313" key="7">
    <source>
        <dbReference type="Proteomes" id="UP001549110"/>
    </source>
</evidence>
<sequence length="189" mass="20535">MAVIAEKGPDACSIEDFVAAAGVSRGTFYNYYPTTEDLLRAVQIKVGGELSAVLDKRLPLSLPPSNRLATRMHSHMLSVTRDPVWGWVMMRLDGSRLARVPVIQTDLDRIYQDGLSKGEFRELDPSAVRTLVFGASRMVQRDILMGLTAPAHAEQVVALVLTALGVTYEEALKTSAEAAALALEIHDAA</sequence>
<proteinExistence type="predicted"/>
<feature type="DNA-binding region" description="H-T-H motif" evidence="4">
    <location>
        <begin position="13"/>
        <end position="32"/>
    </location>
</feature>
<dbReference type="EMBL" id="JBEPLU010000001">
    <property type="protein sequence ID" value="MET3526422.1"/>
    <property type="molecule type" value="Genomic_DNA"/>
</dbReference>
<dbReference type="SUPFAM" id="SSF48498">
    <property type="entry name" value="Tetracyclin repressor-like, C-terminal domain"/>
    <property type="match status" value="1"/>
</dbReference>
<organism evidence="6 7">
    <name type="scientific">Phenylobacterium koreense</name>
    <dbReference type="NCBI Taxonomy" id="266125"/>
    <lineage>
        <taxon>Bacteria</taxon>
        <taxon>Pseudomonadati</taxon>
        <taxon>Pseudomonadota</taxon>
        <taxon>Alphaproteobacteria</taxon>
        <taxon>Caulobacterales</taxon>
        <taxon>Caulobacteraceae</taxon>
        <taxon>Phenylobacterium</taxon>
    </lineage>
</organism>
<dbReference type="PROSITE" id="PS50977">
    <property type="entry name" value="HTH_TETR_2"/>
    <property type="match status" value="1"/>
</dbReference>
<evidence type="ECO:0000256" key="1">
    <source>
        <dbReference type="ARBA" id="ARBA00023015"/>
    </source>
</evidence>
<dbReference type="SUPFAM" id="SSF46689">
    <property type="entry name" value="Homeodomain-like"/>
    <property type="match status" value="1"/>
</dbReference>
<dbReference type="PANTHER" id="PTHR30055:SF234">
    <property type="entry name" value="HTH-TYPE TRANSCRIPTIONAL REGULATOR BETI"/>
    <property type="match status" value="1"/>
</dbReference>
<evidence type="ECO:0000256" key="2">
    <source>
        <dbReference type="ARBA" id="ARBA00023125"/>
    </source>
</evidence>
<gene>
    <name evidence="6" type="ORF">ABID41_001517</name>
</gene>
<accession>A0ABV2EHI0</accession>
<reference evidence="6 7" key="1">
    <citation type="submission" date="2024-06" db="EMBL/GenBank/DDBJ databases">
        <title>Genomic Encyclopedia of Type Strains, Phase IV (KMG-IV): sequencing the most valuable type-strain genomes for metagenomic binning, comparative biology and taxonomic classification.</title>
        <authorList>
            <person name="Goeker M."/>
        </authorList>
    </citation>
    <scope>NUCLEOTIDE SEQUENCE [LARGE SCALE GENOMIC DNA]</scope>
    <source>
        <strain evidence="6 7">DSM 17809</strain>
    </source>
</reference>
<comment type="caution">
    <text evidence="6">The sequence shown here is derived from an EMBL/GenBank/DDBJ whole genome shotgun (WGS) entry which is preliminary data.</text>
</comment>
<protein>
    <submittedName>
        <fullName evidence="6">AcrR family transcriptional regulator</fullName>
    </submittedName>
</protein>
<evidence type="ECO:0000259" key="5">
    <source>
        <dbReference type="PROSITE" id="PS50977"/>
    </source>
</evidence>
<evidence type="ECO:0000313" key="6">
    <source>
        <dbReference type="EMBL" id="MET3526422.1"/>
    </source>
</evidence>
<keyword evidence="7" id="KW-1185">Reference proteome</keyword>
<dbReference type="InterPro" id="IPR036271">
    <property type="entry name" value="Tet_transcr_reg_TetR-rel_C_sf"/>
</dbReference>
<dbReference type="Gene3D" id="1.10.357.10">
    <property type="entry name" value="Tetracycline Repressor, domain 2"/>
    <property type="match status" value="1"/>
</dbReference>
<keyword evidence="2 4" id="KW-0238">DNA-binding</keyword>
<evidence type="ECO:0000256" key="3">
    <source>
        <dbReference type="ARBA" id="ARBA00023163"/>
    </source>
</evidence>
<dbReference type="InterPro" id="IPR050109">
    <property type="entry name" value="HTH-type_TetR-like_transc_reg"/>
</dbReference>
<dbReference type="InterPro" id="IPR001647">
    <property type="entry name" value="HTH_TetR"/>
</dbReference>
<dbReference type="Proteomes" id="UP001549110">
    <property type="component" value="Unassembled WGS sequence"/>
</dbReference>
<evidence type="ECO:0000256" key="4">
    <source>
        <dbReference type="PROSITE-ProRule" id="PRU00335"/>
    </source>
</evidence>
<keyword evidence="1" id="KW-0805">Transcription regulation</keyword>